<dbReference type="PANTHER" id="PTHR45790:SF4">
    <property type="entry name" value="COBALT-PRECORRIN-4 C(11)-METHYLTRANSFERASE"/>
    <property type="match status" value="1"/>
</dbReference>
<evidence type="ECO:0000259" key="8">
    <source>
        <dbReference type="Pfam" id="PF00590"/>
    </source>
</evidence>
<dbReference type="PANTHER" id="PTHR45790">
    <property type="entry name" value="SIROHEME SYNTHASE-RELATED"/>
    <property type="match status" value="1"/>
</dbReference>
<dbReference type="SUPFAM" id="SSF53790">
    <property type="entry name" value="Tetrapyrrole methylase"/>
    <property type="match status" value="1"/>
</dbReference>
<dbReference type="GO" id="GO:0046026">
    <property type="term" value="F:precorrin-4 C11-methyltransferase activity"/>
    <property type="evidence" value="ECO:0007669"/>
    <property type="project" value="InterPro"/>
</dbReference>
<dbReference type="InterPro" id="IPR003043">
    <property type="entry name" value="Uropor_MeTrfase_CS"/>
</dbReference>
<reference evidence="10" key="1">
    <citation type="submission" date="2016-06" db="EMBL/GenBank/DDBJ databases">
        <authorList>
            <person name="Varghese N."/>
            <person name="Submissions Spin"/>
        </authorList>
    </citation>
    <scope>NUCLEOTIDE SEQUENCE [LARGE SCALE GENOMIC DNA]</scope>
    <source>
        <strain evidence="10">DSM 43816</strain>
    </source>
</reference>
<evidence type="ECO:0000256" key="2">
    <source>
        <dbReference type="ARBA" id="ARBA00005879"/>
    </source>
</evidence>
<dbReference type="PROSITE" id="PS00839">
    <property type="entry name" value="SUMT_1"/>
    <property type="match status" value="1"/>
</dbReference>
<dbReference type="Gene3D" id="3.30.950.10">
    <property type="entry name" value="Methyltransferase, Cobalt-precorrin-4 Transmethylase, Domain 2"/>
    <property type="match status" value="1"/>
</dbReference>
<dbReference type="EMBL" id="LT607413">
    <property type="protein sequence ID" value="SCF30924.1"/>
    <property type="molecule type" value="Genomic_DNA"/>
</dbReference>
<dbReference type="CDD" id="cd11641">
    <property type="entry name" value="Precorrin-4_C11-MT"/>
    <property type="match status" value="1"/>
</dbReference>
<name>A0A1C4ZDA2_MICEC</name>
<gene>
    <name evidence="9" type="ORF">GA0070618_5095</name>
</gene>
<dbReference type="InterPro" id="IPR006362">
    <property type="entry name" value="Cbl_synth_CobM/CibF"/>
</dbReference>
<evidence type="ECO:0000313" key="10">
    <source>
        <dbReference type="Proteomes" id="UP000198253"/>
    </source>
</evidence>
<dbReference type="Gene3D" id="3.40.1010.10">
    <property type="entry name" value="Cobalt-precorrin-4 Transmethylase, Domain 1"/>
    <property type="match status" value="1"/>
</dbReference>
<organism evidence="9 10">
    <name type="scientific">Micromonospora echinospora</name>
    <name type="common">Micromonospora purpurea</name>
    <dbReference type="NCBI Taxonomy" id="1877"/>
    <lineage>
        <taxon>Bacteria</taxon>
        <taxon>Bacillati</taxon>
        <taxon>Actinomycetota</taxon>
        <taxon>Actinomycetes</taxon>
        <taxon>Micromonosporales</taxon>
        <taxon>Micromonosporaceae</taxon>
        <taxon>Micromonospora</taxon>
    </lineage>
</organism>
<evidence type="ECO:0000313" key="9">
    <source>
        <dbReference type="EMBL" id="SCF30924.1"/>
    </source>
</evidence>
<dbReference type="NCBIfam" id="TIGR01465">
    <property type="entry name" value="cobM_cbiF"/>
    <property type="match status" value="1"/>
</dbReference>
<evidence type="ECO:0000256" key="3">
    <source>
        <dbReference type="ARBA" id="ARBA00022573"/>
    </source>
</evidence>
<dbReference type="RefSeq" id="WP_088985826.1">
    <property type="nucleotide sequence ID" value="NZ_LT607413.1"/>
</dbReference>
<dbReference type="OrthoDB" id="9815856at2"/>
<dbReference type="InterPro" id="IPR050161">
    <property type="entry name" value="Siro_Cobalamin_biosynth"/>
</dbReference>
<dbReference type="InterPro" id="IPR014777">
    <property type="entry name" value="4pyrrole_Mease_sub1"/>
</dbReference>
<dbReference type="Proteomes" id="UP000198253">
    <property type="component" value="Chromosome I"/>
</dbReference>
<proteinExistence type="inferred from homology"/>
<keyword evidence="6" id="KW-0949">S-adenosyl-L-methionine</keyword>
<evidence type="ECO:0000256" key="4">
    <source>
        <dbReference type="ARBA" id="ARBA00022603"/>
    </source>
</evidence>
<dbReference type="InterPro" id="IPR035996">
    <property type="entry name" value="4pyrrol_Methylase_sf"/>
</dbReference>
<dbReference type="GO" id="GO:0032259">
    <property type="term" value="P:methylation"/>
    <property type="evidence" value="ECO:0007669"/>
    <property type="project" value="UniProtKB-KW"/>
</dbReference>
<dbReference type="UniPathway" id="UPA00148"/>
<evidence type="ECO:0000256" key="5">
    <source>
        <dbReference type="ARBA" id="ARBA00022679"/>
    </source>
</evidence>
<keyword evidence="5 7" id="KW-0808">Transferase</keyword>
<keyword evidence="3" id="KW-0169">Cobalamin biosynthesis</keyword>
<keyword evidence="4 7" id="KW-0489">Methyltransferase</keyword>
<dbReference type="Pfam" id="PF00590">
    <property type="entry name" value="TP_methylase"/>
    <property type="match status" value="1"/>
</dbReference>
<dbReference type="PROSITE" id="PS00840">
    <property type="entry name" value="SUMT_2"/>
    <property type="match status" value="1"/>
</dbReference>
<dbReference type="InParanoid" id="A0A1C4ZDA2"/>
<evidence type="ECO:0000256" key="6">
    <source>
        <dbReference type="ARBA" id="ARBA00022691"/>
    </source>
</evidence>
<comment type="similarity">
    <text evidence="2 7">Belongs to the precorrin methyltransferase family.</text>
</comment>
<evidence type="ECO:0000256" key="1">
    <source>
        <dbReference type="ARBA" id="ARBA00004953"/>
    </source>
</evidence>
<dbReference type="InterPro" id="IPR000878">
    <property type="entry name" value="4pyrrol_Mease"/>
</dbReference>
<feature type="domain" description="Tetrapyrrole methylase" evidence="8">
    <location>
        <begin position="2"/>
        <end position="208"/>
    </location>
</feature>
<dbReference type="AlphaFoldDB" id="A0A1C4ZDA2"/>
<accession>A0A1C4ZDA2</accession>
<keyword evidence="10" id="KW-1185">Reference proteome</keyword>
<sequence>MTVYFIGAGPGAADLITVRGQRILARARVCLYAGSLVPDELLAVCPPGARLVDTADLTLDEIVAQMTSAHAAGEDVARLCSGDPAVFSAVAEQVRRLDAAGVPYEIVPGVPSYAAAAASLGRELTVPTVGQTVILTRTQARSTPMPPGEDLAELGRSRATLVLHLAVARTRELAAQLAVHYGADCPVAVVANASRPNEVILRGTLTDIAEKVEQAGVRRTAVIIVGRVLAADAFPDSYLYSPDRDRAAKRRLPGAH</sequence>
<evidence type="ECO:0000256" key="7">
    <source>
        <dbReference type="RuleBase" id="RU003960"/>
    </source>
</evidence>
<dbReference type="FunCoup" id="A0A1C4ZDA2">
    <property type="interactions" value="109"/>
</dbReference>
<dbReference type="InterPro" id="IPR014776">
    <property type="entry name" value="4pyrrole_Mease_sub2"/>
</dbReference>
<dbReference type="GO" id="GO:0009236">
    <property type="term" value="P:cobalamin biosynthetic process"/>
    <property type="evidence" value="ECO:0007669"/>
    <property type="project" value="UniProtKB-UniPathway"/>
</dbReference>
<comment type="pathway">
    <text evidence="1">Cofactor biosynthesis; adenosylcobalamin biosynthesis.</text>
</comment>
<protein>
    <submittedName>
        <fullName evidence="9">Precorrin-4/cobalt-precorrin-4 C11-methyltransferase</fullName>
    </submittedName>
</protein>